<accession>A0A444W9I7</accession>
<dbReference type="AlphaFoldDB" id="A0A444W9I7"/>
<keyword evidence="1" id="KW-0472">Membrane</keyword>
<evidence type="ECO:0000256" key="2">
    <source>
        <dbReference type="SAM" id="SignalP"/>
    </source>
</evidence>
<feature type="signal peptide" evidence="2">
    <location>
        <begin position="1"/>
        <end position="20"/>
    </location>
</feature>
<keyword evidence="2" id="KW-0732">Signal</keyword>
<dbReference type="RefSeq" id="WP_129751440.1">
    <property type="nucleotide sequence ID" value="NZ_JUIW01000007.1"/>
</dbReference>
<keyword evidence="4" id="KW-1185">Reference proteome</keyword>
<evidence type="ECO:0000313" key="4">
    <source>
        <dbReference type="Proteomes" id="UP000289775"/>
    </source>
</evidence>
<dbReference type="EMBL" id="JUIW01000007">
    <property type="protein sequence ID" value="RYJ42547.1"/>
    <property type="molecule type" value="Genomic_DNA"/>
</dbReference>
<proteinExistence type="predicted"/>
<evidence type="ECO:0000256" key="1">
    <source>
        <dbReference type="SAM" id="Phobius"/>
    </source>
</evidence>
<feature type="transmembrane region" description="Helical" evidence="1">
    <location>
        <begin position="285"/>
        <end position="311"/>
    </location>
</feature>
<feature type="transmembrane region" description="Helical" evidence="1">
    <location>
        <begin position="255"/>
        <end position="273"/>
    </location>
</feature>
<reference evidence="3 4" key="1">
    <citation type="submission" date="2014-12" db="EMBL/GenBank/DDBJ databases">
        <title>Genome sequence of Flavobacterium beibuense RSKm HC5.</title>
        <authorList>
            <person name="Kim J.F."/>
            <person name="Song J.Y."/>
            <person name="Kwak M.-J."/>
            <person name="Lee S.-W."/>
        </authorList>
    </citation>
    <scope>NUCLEOTIDE SEQUENCE [LARGE SCALE GENOMIC DNA]</scope>
    <source>
        <strain evidence="3 4">RSKm HC5</strain>
    </source>
</reference>
<keyword evidence="1" id="KW-1133">Transmembrane helix</keyword>
<evidence type="ECO:0000313" key="3">
    <source>
        <dbReference type="EMBL" id="RYJ42547.1"/>
    </source>
</evidence>
<comment type="caution">
    <text evidence="3">The sequence shown here is derived from an EMBL/GenBank/DDBJ whole genome shotgun (WGS) entry which is preliminary data.</text>
</comment>
<dbReference type="OrthoDB" id="6655275at2"/>
<organism evidence="3 4">
    <name type="scientific">Flavobacterium beibuense</name>
    <dbReference type="NCBI Taxonomy" id="657326"/>
    <lineage>
        <taxon>Bacteria</taxon>
        <taxon>Pseudomonadati</taxon>
        <taxon>Bacteroidota</taxon>
        <taxon>Flavobacteriia</taxon>
        <taxon>Flavobacteriales</taxon>
        <taxon>Flavobacteriaceae</taxon>
        <taxon>Flavobacterium</taxon>
    </lineage>
</organism>
<protein>
    <submittedName>
        <fullName evidence="3">Uncharacterized protein</fullName>
    </submittedName>
</protein>
<gene>
    <name evidence="3" type="ORF">NU09_2333</name>
</gene>
<name>A0A444W9I7_9FLAO</name>
<keyword evidence="1" id="KW-0812">Transmembrane</keyword>
<dbReference type="Proteomes" id="UP000289775">
    <property type="component" value="Unassembled WGS sequence"/>
</dbReference>
<feature type="transmembrane region" description="Helical" evidence="1">
    <location>
        <begin position="323"/>
        <end position="347"/>
    </location>
</feature>
<sequence length="361" mass="42657">MKNAFLLLLFFLSFSLNANMAEPYIEGSLSGTPFISKYAAINHEKISITTDADFQTAFFDIEYHITCYKDGEQIPLLFYAIDFKKEFSVWVDDIPIYLLPLPFDYKKAKNNAFSDFTYLYESGNELVLSETDNSSFGIRTEDLKFFKTDLSKGNHIIKVQYTADVWSDYSNWVQKESFKYALSPAKYWKSYGTLEIWLNNTKNEKPIKTNFGKSTSAENQQLYWKFTKIPVNMMEIYFEPEIPNTAQILIDIDPFRLMLVFGAIIIILHILAIRYYRKKHFKPRFSWVVITGSIIFPFITLFSYMIFYWIIDWIIGESASQRHGYTFLIMVFYPVVLIIYWILMWLVDYTTKKQMKKSNIY</sequence>
<feature type="chain" id="PRO_5019548535" evidence="2">
    <location>
        <begin position="21"/>
        <end position="361"/>
    </location>
</feature>